<evidence type="ECO:0000256" key="3">
    <source>
        <dbReference type="ARBA" id="ARBA00025649"/>
    </source>
</evidence>
<dbReference type="Proteomes" id="UP001519295">
    <property type="component" value="Unassembled WGS sequence"/>
</dbReference>
<reference evidence="5 6" key="1">
    <citation type="submission" date="2021-03" db="EMBL/GenBank/DDBJ databases">
        <title>Sequencing the genomes of 1000 actinobacteria strains.</title>
        <authorList>
            <person name="Klenk H.-P."/>
        </authorList>
    </citation>
    <scope>NUCLEOTIDE SEQUENCE [LARGE SCALE GENOMIC DNA]</scope>
    <source>
        <strain evidence="5 6">DSM 45256</strain>
    </source>
</reference>
<name>A0ABS4VXX4_9PSEU</name>
<dbReference type="InterPro" id="IPR012255">
    <property type="entry name" value="ETF_b"/>
</dbReference>
<evidence type="ECO:0000313" key="6">
    <source>
        <dbReference type="Proteomes" id="UP001519295"/>
    </source>
</evidence>
<sequence>MSTDEEPDRRDVLVCVKRTPAVGAQITLTDDRLAIDTHHLGFTMGPHEECAVEEAVRIAGRRRDAGGTARVTVLTVGPPEAAEQLRYAISMGADDGVLVEVPTEELDPESTAASILAGIRAAEGTRYDLLLFGTDSAVAGNAQVGIRVACALGLPMVTGIKGIEDDATGDDPGLALRRETPGGVEIYRVPLPAAVAVKEGINLPRYPTITGRMRARKAALRTVAGQQSLPGGLRTVALRRPREERPETVVLGSGAAAAPAVVEMLTRIGVV</sequence>
<evidence type="ECO:0000256" key="2">
    <source>
        <dbReference type="ARBA" id="ARBA00011355"/>
    </source>
</evidence>
<dbReference type="RefSeq" id="WP_210030317.1">
    <property type="nucleotide sequence ID" value="NZ_JAGINU010000001.1"/>
</dbReference>
<comment type="caution">
    <text evidence="5">The sequence shown here is derived from an EMBL/GenBank/DDBJ whole genome shotgun (WGS) entry which is preliminary data.</text>
</comment>
<evidence type="ECO:0000256" key="1">
    <source>
        <dbReference type="ARBA" id="ARBA00001974"/>
    </source>
</evidence>
<dbReference type="SMART" id="SM00893">
    <property type="entry name" value="ETF"/>
    <property type="match status" value="1"/>
</dbReference>
<comment type="cofactor">
    <cofactor evidence="1">
        <name>FAD</name>
        <dbReference type="ChEBI" id="CHEBI:57692"/>
    </cofactor>
</comment>
<accession>A0ABS4VXX4</accession>
<proteinExistence type="predicted"/>
<feature type="domain" description="Electron transfer flavoprotein alpha/beta-subunit N-terminal" evidence="4">
    <location>
        <begin position="32"/>
        <end position="228"/>
    </location>
</feature>
<dbReference type="InterPro" id="IPR014730">
    <property type="entry name" value="ETF_a/b_N"/>
</dbReference>
<dbReference type="PIRSF" id="PIRSF000090">
    <property type="entry name" value="Beta-ETF"/>
    <property type="match status" value="1"/>
</dbReference>
<dbReference type="EMBL" id="JAGINU010000001">
    <property type="protein sequence ID" value="MBP2368745.1"/>
    <property type="molecule type" value="Genomic_DNA"/>
</dbReference>
<dbReference type="PANTHER" id="PTHR21294">
    <property type="entry name" value="ELECTRON TRANSFER FLAVOPROTEIN BETA-SUBUNIT"/>
    <property type="match status" value="1"/>
</dbReference>
<dbReference type="SUPFAM" id="SSF52402">
    <property type="entry name" value="Adenine nucleotide alpha hydrolases-like"/>
    <property type="match status" value="1"/>
</dbReference>
<comment type="subunit">
    <text evidence="2">Heterodimer of an alpha and a beta subunit.</text>
</comment>
<protein>
    <submittedName>
        <fullName evidence="5">Electron transfer flavoprotein beta subunit</fullName>
    </submittedName>
</protein>
<dbReference type="Gene3D" id="3.40.50.620">
    <property type="entry name" value="HUPs"/>
    <property type="match status" value="1"/>
</dbReference>
<dbReference type="InterPro" id="IPR014729">
    <property type="entry name" value="Rossmann-like_a/b/a_fold"/>
</dbReference>
<comment type="function">
    <text evidence="3">The electron transfer flavoprotein serves as a specific electron acceptor for other dehydrogenases. It transfers the electrons to the main respiratory chain via ETF-ubiquinone oxidoreductase (ETF dehydrogenase).</text>
</comment>
<dbReference type="Pfam" id="PF01012">
    <property type="entry name" value="ETF"/>
    <property type="match status" value="1"/>
</dbReference>
<gene>
    <name evidence="5" type="ORF">JOF36_004441</name>
</gene>
<organism evidence="5 6">
    <name type="scientific">Pseudonocardia parietis</name>
    <dbReference type="NCBI Taxonomy" id="570936"/>
    <lineage>
        <taxon>Bacteria</taxon>
        <taxon>Bacillati</taxon>
        <taxon>Actinomycetota</taxon>
        <taxon>Actinomycetes</taxon>
        <taxon>Pseudonocardiales</taxon>
        <taxon>Pseudonocardiaceae</taxon>
        <taxon>Pseudonocardia</taxon>
    </lineage>
</organism>
<evidence type="ECO:0000313" key="5">
    <source>
        <dbReference type="EMBL" id="MBP2368745.1"/>
    </source>
</evidence>
<keyword evidence="6" id="KW-1185">Reference proteome</keyword>
<evidence type="ECO:0000259" key="4">
    <source>
        <dbReference type="SMART" id="SM00893"/>
    </source>
</evidence>